<name>A0A918FPI8_9ACTN</name>
<organism evidence="2 3">
    <name type="scientific">Streptomyces aurantiogriseus</name>
    <dbReference type="NCBI Taxonomy" id="66870"/>
    <lineage>
        <taxon>Bacteria</taxon>
        <taxon>Bacillati</taxon>
        <taxon>Actinomycetota</taxon>
        <taxon>Actinomycetes</taxon>
        <taxon>Kitasatosporales</taxon>
        <taxon>Streptomycetaceae</taxon>
        <taxon>Streptomyces</taxon>
    </lineage>
</organism>
<proteinExistence type="predicted"/>
<evidence type="ECO:0000313" key="2">
    <source>
        <dbReference type="EMBL" id="GGR58196.1"/>
    </source>
</evidence>
<sequence>MFPYLFTRIPGSECRSASGRRQEGVHQVSGGPEKGVRDGRRLQDSAKAPAVRNPPRRLRPPEDGIAEHRHEGGVRREST</sequence>
<evidence type="ECO:0000256" key="1">
    <source>
        <dbReference type="SAM" id="MobiDB-lite"/>
    </source>
</evidence>
<feature type="compositionally biased region" description="Basic and acidic residues" evidence="1">
    <location>
        <begin position="59"/>
        <end position="79"/>
    </location>
</feature>
<accession>A0A918FPI8</accession>
<dbReference type="AlphaFoldDB" id="A0A918FPI8"/>
<evidence type="ECO:0000313" key="3">
    <source>
        <dbReference type="Proteomes" id="UP000658320"/>
    </source>
</evidence>
<dbReference type="Proteomes" id="UP000658320">
    <property type="component" value="Unassembled WGS sequence"/>
</dbReference>
<feature type="region of interest" description="Disordered" evidence="1">
    <location>
        <begin position="1"/>
        <end position="79"/>
    </location>
</feature>
<reference evidence="2" key="2">
    <citation type="submission" date="2020-09" db="EMBL/GenBank/DDBJ databases">
        <authorList>
            <person name="Sun Q."/>
            <person name="Ohkuma M."/>
        </authorList>
    </citation>
    <scope>NUCLEOTIDE SEQUENCE</scope>
    <source>
        <strain evidence="2">JCM 4346</strain>
    </source>
</reference>
<feature type="compositionally biased region" description="Basic and acidic residues" evidence="1">
    <location>
        <begin position="34"/>
        <end position="44"/>
    </location>
</feature>
<dbReference type="EMBL" id="BMSX01000035">
    <property type="protein sequence ID" value="GGR58196.1"/>
    <property type="molecule type" value="Genomic_DNA"/>
</dbReference>
<gene>
    <name evidence="2" type="ORF">GCM10010251_88780</name>
</gene>
<comment type="caution">
    <text evidence="2">The sequence shown here is derived from an EMBL/GenBank/DDBJ whole genome shotgun (WGS) entry which is preliminary data.</text>
</comment>
<keyword evidence="3" id="KW-1185">Reference proteome</keyword>
<protein>
    <submittedName>
        <fullName evidence="2">Uncharacterized protein</fullName>
    </submittedName>
</protein>
<reference evidence="2" key="1">
    <citation type="journal article" date="2014" name="Int. J. Syst. Evol. Microbiol.">
        <title>Complete genome sequence of Corynebacterium casei LMG S-19264T (=DSM 44701T), isolated from a smear-ripened cheese.</title>
        <authorList>
            <consortium name="US DOE Joint Genome Institute (JGI-PGF)"/>
            <person name="Walter F."/>
            <person name="Albersmeier A."/>
            <person name="Kalinowski J."/>
            <person name="Ruckert C."/>
        </authorList>
    </citation>
    <scope>NUCLEOTIDE SEQUENCE</scope>
    <source>
        <strain evidence="2">JCM 4346</strain>
    </source>
</reference>